<dbReference type="InterPro" id="IPR006680">
    <property type="entry name" value="Amidohydro-rel"/>
</dbReference>
<comment type="caution">
    <text evidence="6">The sequence shown here is derived from an EMBL/GenBank/DDBJ whole genome shotgun (WGS) entry which is preliminary data.</text>
</comment>
<evidence type="ECO:0000313" key="6">
    <source>
        <dbReference type="EMBL" id="MBB5235254.1"/>
    </source>
</evidence>
<name>A0A7W8GGI1_9DEIO</name>
<dbReference type="AlphaFoldDB" id="A0A7W8GGI1"/>
<organism evidence="6 7">
    <name type="scientific">Deinococcus budaensis</name>
    <dbReference type="NCBI Taxonomy" id="1665626"/>
    <lineage>
        <taxon>Bacteria</taxon>
        <taxon>Thermotogati</taxon>
        <taxon>Deinococcota</taxon>
        <taxon>Deinococci</taxon>
        <taxon>Deinococcales</taxon>
        <taxon>Deinococcaceae</taxon>
        <taxon>Deinococcus</taxon>
    </lineage>
</organism>
<accession>A0A7W8GGI1</accession>
<dbReference type="GO" id="GO:0046872">
    <property type="term" value="F:metal ion binding"/>
    <property type="evidence" value="ECO:0007669"/>
    <property type="project" value="UniProtKB-KW"/>
</dbReference>
<dbReference type="InterPro" id="IPR054418">
    <property type="entry name" value="MQNX/HUTI_composite_N"/>
</dbReference>
<feature type="domain" description="Amidohydrolase-related" evidence="4">
    <location>
        <begin position="68"/>
        <end position="369"/>
    </location>
</feature>
<evidence type="ECO:0000256" key="1">
    <source>
        <dbReference type="ARBA" id="ARBA00022723"/>
    </source>
</evidence>
<evidence type="ECO:0000256" key="3">
    <source>
        <dbReference type="ARBA" id="ARBA00022833"/>
    </source>
</evidence>
<dbReference type="InterPro" id="IPR011059">
    <property type="entry name" value="Metal-dep_hydrolase_composite"/>
</dbReference>
<keyword evidence="2 6" id="KW-0378">Hydrolase</keyword>
<keyword evidence="1" id="KW-0479">Metal-binding</keyword>
<dbReference type="PANTHER" id="PTHR43794:SF11">
    <property type="entry name" value="AMIDOHYDROLASE-RELATED DOMAIN-CONTAINING PROTEIN"/>
    <property type="match status" value="1"/>
</dbReference>
<dbReference type="Gene3D" id="3.20.20.140">
    <property type="entry name" value="Metal-dependent hydrolases"/>
    <property type="match status" value="1"/>
</dbReference>
<keyword evidence="7" id="KW-1185">Reference proteome</keyword>
<evidence type="ECO:0000313" key="7">
    <source>
        <dbReference type="Proteomes" id="UP000525389"/>
    </source>
</evidence>
<dbReference type="Pfam" id="PF22039">
    <property type="entry name" value="HUTI_composite_bact"/>
    <property type="match status" value="1"/>
</dbReference>
<dbReference type="InterPro" id="IPR032466">
    <property type="entry name" value="Metal_Hydrolase"/>
</dbReference>
<proteinExistence type="predicted"/>
<sequence>MSPAPDPHLPELLTCDVLFTGVGGGHAPGGVVVSGGVVAATGDPAALRASFPHAQERRVGEVIAPPPVNAHTHLDMSAYAFEPLPYFRWLPEVVIAQREKRGVAGALAGADELARLGVGAVGDIVWSPEGMEALLAREDLTGVLYFEVLGTFPAKADDIFAGMRERVERWRRLERPGGLRVGLTPHTPYTVSDRLMRLVGDYAAGEGLPLQIHVAEHPAEGELFRTGGGPLWEHRLPALYPATFAEVIGRAPQPELTPVRYLDELGVLAARPTLVHMVNVTPEDIARTAAAGCAVVSCPRSNAHLGCGTFPWADFVAAGVEVALGTDSVASGGSLDVREEVAFARALYPGLDPRLIVRAAVKGGHRVTGTRTPQLRRGDPWHSRFVWPSATLPGLPVTHPDVTEEAQT</sequence>
<dbReference type="GO" id="GO:0016810">
    <property type="term" value="F:hydrolase activity, acting on carbon-nitrogen (but not peptide) bonds"/>
    <property type="evidence" value="ECO:0007669"/>
    <property type="project" value="InterPro"/>
</dbReference>
<dbReference type="Gene3D" id="2.30.40.10">
    <property type="entry name" value="Urease, subunit C, domain 1"/>
    <property type="match status" value="1"/>
</dbReference>
<evidence type="ECO:0000259" key="5">
    <source>
        <dbReference type="Pfam" id="PF22039"/>
    </source>
</evidence>
<keyword evidence="3" id="KW-0862">Zinc</keyword>
<evidence type="ECO:0000259" key="4">
    <source>
        <dbReference type="Pfam" id="PF01979"/>
    </source>
</evidence>
<dbReference type="Proteomes" id="UP000525389">
    <property type="component" value="Unassembled WGS sequence"/>
</dbReference>
<protein>
    <submittedName>
        <fullName evidence="6">Cytosine/adenosine deaminase-related metal-dependent hydrolase</fullName>
    </submittedName>
</protein>
<evidence type="ECO:0000256" key="2">
    <source>
        <dbReference type="ARBA" id="ARBA00022801"/>
    </source>
</evidence>
<dbReference type="Pfam" id="PF01979">
    <property type="entry name" value="Amidohydro_1"/>
    <property type="match status" value="1"/>
</dbReference>
<dbReference type="EMBL" id="JACHFN010000010">
    <property type="protein sequence ID" value="MBB5235254.1"/>
    <property type="molecule type" value="Genomic_DNA"/>
</dbReference>
<feature type="domain" description="Aminodeoxyfutalosine deaminase/Imidazolonepropionase-like composite" evidence="5">
    <location>
        <begin position="29"/>
        <end position="54"/>
    </location>
</feature>
<dbReference type="SUPFAM" id="SSF51556">
    <property type="entry name" value="Metallo-dependent hydrolases"/>
    <property type="match status" value="1"/>
</dbReference>
<dbReference type="PANTHER" id="PTHR43794">
    <property type="entry name" value="AMINOHYDROLASE SSNA-RELATED"/>
    <property type="match status" value="1"/>
</dbReference>
<dbReference type="SUPFAM" id="SSF51338">
    <property type="entry name" value="Composite domain of metallo-dependent hydrolases"/>
    <property type="match status" value="1"/>
</dbReference>
<dbReference type="InterPro" id="IPR050287">
    <property type="entry name" value="MTA/SAH_deaminase"/>
</dbReference>
<gene>
    <name evidence="6" type="ORF">HNQ09_002706</name>
</gene>
<reference evidence="6 7" key="1">
    <citation type="submission" date="2020-08" db="EMBL/GenBank/DDBJ databases">
        <title>Genomic Encyclopedia of Type Strains, Phase IV (KMG-IV): sequencing the most valuable type-strain genomes for metagenomic binning, comparative biology and taxonomic classification.</title>
        <authorList>
            <person name="Goeker M."/>
        </authorList>
    </citation>
    <scope>NUCLEOTIDE SEQUENCE [LARGE SCALE GENOMIC DNA]</scope>
    <source>
        <strain evidence="6 7">DSM 101791</strain>
    </source>
</reference>